<name>A0A5M6I664_9PROT</name>
<reference evidence="9 10" key="1">
    <citation type="submission" date="2019-09" db="EMBL/GenBank/DDBJ databases">
        <title>Genome sequence of Roseospira marina, one of the more divergent members of the non-sulfur purple photosynthetic bacterial family, the Rhodospirillaceae.</title>
        <authorList>
            <person name="Meyer T."/>
            <person name="Kyndt J."/>
        </authorList>
    </citation>
    <scope>NUCLEOTIDE SEQUENCE [LARGE SCALE GENOMIC DNA]</scope>
    <source>
        <strain evidence="9 10">DSM 15113</strain>
    </source>
</reference>
<proteinExistence type="predicted"/>
<comment type="catalytic activity">
    <reaction evidence="1">
        <text>ATP + protein L-histidine = ADP + protein N-phospho-L-histidine.</text>
        <dbReference type="EC" id="2.7.13.3"/>
    </reaction>
</comment>
<keyword evidence="5" id="KW-0418">Kinase</keyword>
<dbReference type="InterPro" id="IPR035965">
    <property type="entry name" value="PAS-like_dom_sf"/>
</dbReference>
<evidence type="ECO:0000313" key="9">
    <source>
        <dbReference type="EMBL" id="KAA5603741.1"/>
    </source>
</evidence>
<dbReference type="SUPFAM" id="SSF47384">
    <property type="entry name" value="Homodimeric domain of signal transducing histidine kinase"/>
    <property type="match status" value="1"/>
</dbReference>
<dbReference type="NCBIfam" id="TIGR00229">
    <property type="entry name" value="sensory_box"/>
    <property type="match status" value="2"/>
</dbReference>
<dbReference type="PRINTS" id="PR00344">
    <property type="entry name" value="BCTRLSENSOR"/>
</dbReference>
<dbReference type="PROSITE" id="PS50113">
    <property type="entry name" value="PAC"/>
    <property type="match status" value="1"/>
</dbReference>
<evidence type="ECO:0000256" key="2">
    <source>
        <dbReference type="ARBA" id="ARBA00012438"/>
    </source>
</evidence>
<evidence type="ECO:0000259" key="8">
    <source>
        <dbReference type="PROSITE" id="PS50113"/>
    </source>
</evidence>
<dbReference type="InterPro" id="IPR003594">
    <property type="entry name" value="HATPase_dom"/>
</dbReference>
<dbReference type="PROSITE" id="PS50109">
    <property type="entry name" value="HIS_KIN"/>
    <property type="match status" value="1"/>
</dbReference>
<evidence type="ECO:0000256" key="5">
    <source>
        <dbReference type="ARBA" id="ARBA00022777"/>
    </source>
</evidence>
<dbReference type="Pfam" id="PF00512">
    <property type="entry name" value="HisKA"/>
    <property type="match status" value="1"/>
</dbReference>
<dbReference type="Pfam" id="PF12860">
    <property type="entry name" value="PAS_7"/>
    <property type="match status" value="1"/>
</dbReference>
<dbReference type="GO" id="GO:0000155">
    <property type="term" value="F:phosphorelay sensor kinase activity"/>
    <property type="evidence" value="ECO:0007669"/>
    <property type="project" value="InterPro"/>
</dbReference>
<dbReference type="InterPro" id="IPR013655">
    <property type="entry name" value="PAS_fold_3"/>
</dbReference>
<accession>A0A5M6I664</accession>
<dbReference type="PANTHER" id="PTHR43047:SF78">
    <property type="entry name" value="SENSORY_REGULATORY PROTEIN RPFC"/>
    <property type="match status" value="1"/>
</dbReference>
<comment type="caution">
    <text evidence="9">The sequence shown here is derived from an EMBL/GenBank/DDBJ whole genome shotgun (WGS) entry which is preliminary data.</text>
</comment>
<dbReference type="InterPro" id="IPR003661">
    <property type="entry name" value="HisK_dim/P_dom"/>
</dbReference>
<dbReference type="InterPro" id="IPR036890">
    <property type="entry name" value="HATPase_C_sf"/>
</dbReference>
<dbReference type="InterPro" id="IPR036097">
    <property type="entry name" value="HisK_dim/P_sf"/>
</dbReference>
<dbReference type="Gene3D" id="3.30.450.20">
    <property type="entry name" value="PAS domain"/>
    <property type="match status" value="2"/>
</dbReference>
<dbReference type="PROSITE" id="PS50112">
    <property type="entry name" value="PAS"/>
    <property type="match status" value="2"/>
</dbReference>
<dbReference type="InterPro" id="IPR000014">
    <property type="entry name" value="PAS"/>
</dbReference>
<keyword evidence="3" id="KW-0597">Phosphoprotein</keyword>
<feature type="domain" description="PAC" evidence="8">
    <location>
        <begin position="294"/>
        <end position="354"/>
    </location>
</feature>
<dbReference type="SUPFAM" id="SSF55785">
    <property type="entry name" value="PYP-like sensor domain (PAS domain)"/>
    <property type="match status" value="2"/>
</dbReference>
<dbReference type="OrthoDB" id="8477265at2"/>
<evidence type="ECO:0000313" key="10">
    <source>
        <dbReference type="Proteomes" id="UP000324065"/>
    </source>
</evidence>
<dbReference type="InterPro" id="IPR000700">
    <property type="entry name" value="PAS-assoc_C"/>
</dbReference>
<feature type="domain" description="PAS" evidence="7">
    <location>
        <begin position="220"/>
        <end position="290"/>
    </location>
</feature>
<dbReference type="Pfam" id="PF08447">
    <property type="entry name" value="PAS_3"/>
    <property type="match status" value="1"/>
</dbReference>
<dbReference type="SUPFAM" id="SSF55874">
    <property type="entry name" value="ATPase domain of HSP90 chaperone/DNA topoisomerase II/histidine kinase"/>
    <property type="match status" value="1"/>
</dbReference>
<keyword evidence="4" id="KW-0808">Transferase</keyword>
<evidence type="ECO:0000259" key="6">
    <source>
        <dbReference type="PROSITE" id="PS50109"/>
    </source>
</evidence>
<dbReference type="PANTHER" id="PTHR43047">
    <property type="entry name" value="TWO-COMPONENT HISTIDINE PROTEIN KINASE"/>
    <property type="match status" value="1"/>
</dbReference>
<evidence type="ECO:0000259" key="7">
    <source>
        <dbReference type="PROSITE" id="PS50112"/>
    </source>
</evidence>
<dbReference type="SMART" id="SM00086">
    <property type="entry name" value="PAC"/>
    <property type="match status" value="2"/>
</dbReference>
<feature type="domain" description="Histidine kinase" evidence="6">
    <location>
        <begin position="629"/>
        <end position="850"/>
    </location>
</feature>
<dbReference type="SMART" id="SM00388">
    <property type="entry name" value="HisKA"/>
    <property type="match status" value="1"/>
</dbReference>
<dbReference type="Gene3D" id="1.10.287.130">
    <property type="match status" value="1"/>
</dbReference>
<dbReference type="Pfam" id="PF02518">
    <property type="entry name" value="HATPase_c"/>
    <property type="match status" value="1"/>
</dbReference>
<dbReference type="InterPro" id="IPR005467">
    <property type="entry name" value="His_kinase_dom"/>
</dbReference>
<dbReference type="CDD" id="cd00130">
    <property type="entry name" value="PAS"/>
    <property type="match status" value="2"/>
</dbReference>
<dbReference type="InterPro" id="IPR004358">
    <property type="entry name" value="Sig_transdc_His_kin-like_C"/>
</dbReference>
<evidence type="ECO:0000256" key="1">
    <source>
        <dbReference type="ARBA" id="ARBA00000085"/>
    </source>
</evidence>
<dbReference type="CDD" id="cd00082">
    <property type="entry name" value="HisKA"/>
    <property type="match status" value="1"/>
</dbReference>
<sequence length="875" mass="94266">MSCSGCRMGQPGGAGAVGWPGVAASAGVWCRNGGPSVMLRAVSRPRAEGRSPSMSPLDVIASESARFVEAAPVAILVLDLTELWAFLQPLRREGESDLGARLDAGSGALASIPDRVGFGLCNARARSLLGVGRSDVDTGVLVRRFLGRRRHAALVRAGLLALWRGDGVFEGVARVRVGGSRRTLALTVSLPASRGEARSVFVFLEDRTPARPSPPAQGPSDDLFHLTFERASHGMALLDRAGRWLRVNQALCTMLGYTAEELVQLDCRAVTHPDDADTEPARFGDMMSGPDQTRAREKRLLRKDGTIVWARVSGAFIAPGRHGGGGDSMPADGVVVVHVQDIHTRKAAEAALIQSEARFRQSFENAGHGMALVTIDGHILTANPMFCETVGYPLDEILGAGIDDLTPEPERARERALRQRLIDDGGNAYAMEKRVRHASGEVLWVRGSVTVVRTAANIPIYFIYQFLNVTDHYRTLARALAAESQLLGAIETIEDGVLMFDTADRLVLANSRYRAWMPELAGVLTPGTSIQTIIAASVDKALIVPPEGSSLADWARWRLDIHHRVDVPPFETRVRDGRYFLVRQGRAEDGSTLVLLSDITELKARQTALAVAKREAETANRAKSEFLANMSHELRTPLNAIIGFSEMVLDEVHGPLGAPAYGDYLNSILASGRHLLAVVSDILELSRVEAGALQLNESLESLEGLVGEALNRFAPESQKRRIGMTMLVRPSLPWLRCDPIRIRQCVDNLISNALKFTHPNGSVVVQARLARSGQLVLSVSDDGIGMSAEDIRVALSNFGQVQGVFTRAEGGTGLGLPLCRALVEAHGGTLEIISQPGAGVTVMIRFPAHRVVLRSDVDARVSETATDPGADQGQG</sequence>
<dbReference type="EC" id="2.7.13.3" evidence="2"/>
<dbReference type="InterPro" id="IPR001610">
    <property type="entry name" value="PAC"/>
</dbReference>
<organism evidence="9 10">
    <name type="scientific">Roseospira marina</name>
    <dbReference type="NCBI Taxonomy" id="140057"/>
    <lineage>
        <taxon>Bacteria</taxon>
        <taxon>Pseudomonadati</taxon>
        <taxon>Pseudomonadota</taxon>
        <taxon>Alphaproteobacteria</taxon>
        <taxon>Rhodospirillales</taxon>
        <taxon>Rhodospirillaceae</taxon>
        <taxon>Roseospira</taxon>
    </lineage>
</organism>
<keyword evidence="10" id="KW-1185">Reference proteome</keyword>
<gene>
    <name evidence="9" type="ORF">F1188_19280</name>
</gene>
<feature type="domain" description="PAS" evidence="7">
    <location>
        <begin position="355"/>
        <end position="424"/>
    </location>
</feature>
<dbReference type="Pfam" id="PF13426">
    <property type="entry name" value="PAS_9"/>
    <property type="match status" value="1"/>
</dbReference>
<evidence type="ECO:0000256" key="4">
    <source>
        <dbReference type="ARBA" id="ARBA00022679"/>
    </source>
</evidence>
<dbReference type="EMBL" id="VWPJ01000032">
    <property type="protein sequence ID" value="KAA5603741.1"/>
    <property type="molecule type" value="Genomic_DNA"/>
</dbReference>
<protein>
    <recommendedName>
        <fullName evidence="2">histidine kinase</fullName>
        <ecNumber evidence="2">2.7.13.3</ecNumber>
    </recommendedName>
</protein>
<dbReference type="AlphaFoldDB" id="A0A5M6I664"/>
<dbReference type="Proteomes" id="UP000324065">
    <property type="component" value="Unassembled WGS sequence"/>
</dbReference>
<dbReference type="Gene3D" id="3.30.565.10">
    <property type="entry name" value="Histidine kinase-like ATPase, C-terminal domain"/>
    <property type="match status" value="1"/>
</dbReference>
<dbReference type="SMART" id="SM00387">
    <property type="entry name" value="HATPase_c"/>
    <property type="match status" value="1"/>
</dbReference>
<evidence type="ECO:0000256" key="3">
    <source>
        <dbReference type="ARBA" id="ARBA00022553"/>
    </source>
</evidence>
<dbReference type="SMART" id="SM00091">
    <property type="entry name" value="PAS"/>
    <property type="match status" value="2"/>
</dbReference>